<dbReference type="SUPFAM" id="SSF52540">
    <property type="entry name" value="P-loop containing nucleoside triphosphate hydrolases"/>
    <property type="match status" value="1"/>
</dbReference>
<comment type="caution">
    <text evidence="9">The sequence shown here is derived from an EMBL/GenBank/DDBJ whole genome shotgun (WGS) entry which is preliminary data.</text>
</comment>
<keyword evidence="5 7" id="KW-0175">Coiled coil</keyword>
<evidence type="ECO:0000256" key="4">
    <source>
        <dbReference type="ARBA" id="ARBA00022840"/>
    </source>
</evidence>
<dbReference type="GO" id="GO:0005875">
    <property type="term" value="C:microtubule associated complex"/>
    <property type="evidence" value="ECO:0007669"/>
    <property type="project" value="TreeGrafter"/>
</dbReference>
<dbReference type="GO" id="GO:0051231">
    <property type="term" value="P:spindle elongation"/>
    <property type="evidence" value="ECO:0007669"/>
    <property type="project" value="TreeGrafter"/>
</dbReference>
<dbReference type="GO" id="GO:0003777">
    <property type="term" value="F:microtubule motor activity"/>
    <property type="evidence" value="ECO:0007669"/>
    <property type="project" value="InterPro"/>
</dbReference>
<keyword evidence="3" id="KW-0547">Nucleotide-binding</keyword>
<dbReference type="Proteomes" id="UP000192257">
    <property type="component" value="Unassembled WGS sequence"/>
</dbReference>
<reference evidence="9 10" key="1">
    <citation type="submission" date="2017-03" db="EMBL/GenBank/DDBJ databases">
        <title>An alternative strategy for trypanosome survival in the mammalian bloodstream revealed through genome and transcriptome analysis of the ubiquitous bovine parasite Trypanosoma (Megatrypanum) theileri.</title>
        <authorList>
            <person name="Kelly S."/>
            <person name="Ivens A."/>
            <person name="Mott A."/>
            <person name="O'Neill E."/>
            <person name="Emms D."/>
            <person name="Macleod O."/>
            <person name="Voorheis P."/>
            <person name="Matthews J."/>
            <person name="Matthews K."/>
            <person name="Carrington M."/>
        </authorList>
    </citation>
    <scope>NUCLEOTIDE SEQUENCE [LARGE SCALE GENOMIC DNA]</scope>
    <source>
        <strain evidence="9">Edinburgh</strain>
    </source>
</reference>
<dbReference type="Gene3D" id="3.40.850.10">
    <property type="entry name" value="Kinesin motor domain"/>
    <property type="match status" value="2"/>
</dbReference>
<evidence type="ECO:0000256" key="1">
    <source>
        <dbReference type="ARBA" id="ARBA00004496"/>
    </source>
</evidence>
<name>A0A1X0P435_9TRYP</name>
<dbReference type="OrthoDB" id="123929at2759"/>
<dbReference type="EMBL" id="NBCO01000006">
    <property type="protein sequence ID" value="ORC91329.1"/>
    <property type="molecule type" value="Genomic_DNA"/>
</dbReference>
<dbReference type="VEuPathDB" id="TriTrypDB:TM35_000063340"/>
<feature type="coiled-coil region" evidence="7">
    <location>
        <begin position="466"/>
        <end position="609"/>
    </location>
</feature>
<keyword evidence="10" id="KW-1185">Reference proteome</keyword>
<evidence type="ECO:0000256" key="5">
    <source>
        <dbReference type="ARBA" id="ARBA00023054"/>
    </source>
</evidence>
<dbReference type="InterPro" id="IPR027640">
    <property type="entry name" value="Kinesin-like_fam"/>
</dbReference>
<dbReference type="GO" id="GO:0005524">
    <property type="term" value="F:ATP binding"/>
    <property type="evidence" value="ECO:0007669"/>
    <property type="project" value="UniProtKB-KW"/>
</dbReference>
<evidence type="ECO:0000256" key="7">
    <source>
        <dbReference type="SAM" id="Coils"/>
    </source>
</evidence>
<keyword evidence="4" id="KW-0067">ATP-binding</keyword>
<dbReference type="InterPro" id="IPR027417">
    <property type="entry name" value="P-loop_NTPase"/>
</dbReference>
<dbReference type="AlphaFoldDB" id="A0A1X0P435"/>
<comment type="similarity">
    <text evidence="6">Belongs to the TRAFAC class myosin-kinesin ATPase superfamily. Kinesin family.</text>
</comment>
<dbReference type="GO" id="GO:0007052">
    <property type="term" value="P:mitotic spindle organization"/>
    <property type="evidence" value="ECO:0007669"/>
    <property type="project" value="TreeGrafter"/>
</dbReference>
<protein>
    <submittedName>
        <fullName evidence="9">Kinesin-like protein</fullName>
    </submittedName>
</protein>
<dbReference type="RefSeq" id="XP_028885395.1">
    <property type="nucleotide sequence ID" value="XM_029023371.1"/>
</dbReference>
<evidence type="ECO:0000256" key="6">
    <source>
        <dbReference type="PROSITE-ProRule" id="PRU00283"/>
    </source>
</evidence>
<comment type="caution">
    <text evidence="6">Lacks conserved residue(s) required for the propagation of feature annotation.</text>
</comment>
<evidence type="ECO:0000256" key="3">
    <source>
        <dbReference type="ARBA" id="ARBA00022741"/>
    </source>
</evidence>
<dbReference type="InterPro" id="IPR001752">
    <property type="entry name" value="Kinesin_motor_dom"/>
</dbReference>
<dbReference type="GO" id="GO:0007018">
    <property type="term" value="P:microtubule-based movement"/>
    <property type="evidence" value="ECO:0007669"/>
    <property type="project" value="InterPro"/>
</dbReference>
<feature type="domain" description="Kinesin motor" evidence="8">
    <location>
        <begin position="5"/>
        <end position="218"/>
    </location>
</feature>
<organism evidence="9 10">
    <name type="scientific">Trypanosoma theileri</name>
    <dbReference type="NCBI Taxonomy" id="67003"/>
    <lineage>
        <taxon>Eukaryota</taxon>
        <taxon>Discoba</taxon>
        <taxon>Euglenozoa</taxon>
        <taxon>Kinetoplastea</taxon>
        <taxon>Metakinetoplastina</taxon>
        <taxon>Trypanosomatida</taxon>
        <taxon>Trypanosomatidae</taxon>
        <taxon>Trypanosoma</taxon>
    </lineage>
</organism>
<keyword evidence="2" id="KW-0963">Cytoplasm</keyword>
<evidence type="ECO:0000256" key="2">
    <source>
        <dbReference type="ARBA" id="ARBA00022490"/>
    </source>
</evidence>
<dbReference type="PROSITE" id="PS50067">
    <property type="entry name" value="KINESIN_MOTOR_2"/>
    <property type="match status" value="1"/>
</dbReference>
<dbReference type="PANTHER" id="PTHR47969">
    <property type="entry name" value="CHROMOSOME-ASSOCIATED KINESIN KIF4A-RELATED"/>
    <property type="match status" value="1"/>
</dbReference>
<dbReference type="GO" id="GO:0005737">
    <property type="term" value="C:cytoplasm"/>
    <property type="evidence" value="ECO:0007669"/>
    <property type="project" value="UniProtKB-SubCell"/>
</dbReference>
<evidence type="ECO:0000313" key="10">
    <source>
        <dbReference type="Proteomes" id="UP000192257"/>
    </source>
</evidence>
<feature type="coiled-coil region" evidence="7">
    <location>
        <begin position="350"/>
        <end position="377"/>
    </location>
</feature>
<dbReference type="GO" id="GO:0008017">
    <property type="term" value="F:microtubule binding"/>
    <property type="evidence" value="ECO:0007669"/>
    <property type="project" value="InterPro"/>
</dbReference>
<evidence type="ECO:0000259" key="8">
    <source>
        <dbReference type="PROSITE" id="PS50067"/>
    </source>
</evidence>
<dbReference type="InterPro" id="IPR036961">
    <property type="entry name" value="Kinesin_motor_dom_sf"/>
</dbReference>
<proteinExistence type="inferred from homology"/>
<gene>
    <name evidence="9" type="ORF">TM35_000063340</name>
</gene>
<accession>A0A1X0P435</accession>
<dbReference type="Pfam" id="PF00225">
    <property type="entry name" value="Kinesin"/>
    <property type="match status" value="1"/>
</dbReference>
<evidence type="ECO:0000313" key="9">
    <source>
        <dbReference type="EMBL" id="ORC91329.1"/>
    </source>
</evidence>
<comment type="subcellular location">
    <subcellularLocation>
        <location evidence="1">Cytoplasm</location>
    </subcellularLocation>
</comment>
<dbReference type="GeneID" id="39983151"/>
<dbReference type="SMART" id="SM00129">
    <property type="entry name" value="KISc"/>
    <property type="match status" value="1"/>
</dbReference>
<sequence length="619" mass="70838">MSATKANVFVRVRPFTEAEATVCPEDSPVPREVLEWNGTHTLTVLDAVNGFVPRKNGQFEIDNVLWSFRDEERPQRVVHTQKDVYDKMVTPIFPQLVEGYSAAFCVTGATGSGRIYSLYGDDVDGINRGILPRFADDVFTAFKREKRENSTLSCEVEAIDIAPNETYVDLLSQRRKSPVSGTTEEMKLVNDAVEGMKLQGATRVPVNKPAELNAVLRQLARVVPKRSGCHTVNLRFVETYEFEDPEQLGQAVSKARRINVLFVLLRNMPAAFQRCVDVAVEHDSGENPLAKVPTRETAFTKLYPELFQQGYNLSFLCCVSPFYEHTRETMQTLVLATKFMKLRCKPKLMQDEALVELRNLSDEVKNLKTEMVRQSESTQIVQTEINAREVELMKQEAVNHSCRVKLHKSEYDLAAARHARALNRYRTKWHKANYEKIVHDKKKMMAAMMKEREATEKVAAEEGKVLEKAGEKVKMMEQKIKEQSEKNASFEARLKDIKEKGDKVEEMNKFISSTPEEQRCFVLEAAAKRNKEAADADNERLKKEMKEITEMKDKAAHRCQAMEKEYSTVYAAEKGTRDKEEMTKSIVQLQKEIAEMETENRRLQNELDRHPPGCQCLLM</sequence>
<dbReference type="PANTHER" id="PTHR47969:SF15">
    <property type="entry name" value="CHROMOSOME-ASSOCIATED KINESIN KIF4A-RELATED"/>
    <property type="match status" value="1"/>
</dbReference>